<accession>E0U551</accession>
<dbReference type="Pfam" id="PF03235">
    <property type="entry name" value="GmrSD_N"/>
    <property type="match status" value="1"/>
</dbReference>
<name>E0U551_GLOV7</name>
<feature type="region of interest" description="Disordered" evidence="1">
    <location>
        <begin position="1"/>
        <end position="30"/>
    </location>
</feature>
<dbReference type="HOGENOM" id="CLU_038557_2_1_3"/>
<dbReference type="KEGG" id="cyj:Cyan7822_0284"/>
<evidence type="ECO:0000313" key="3">
    <source>
        <dbReference type="EMBL" id="ADN12330.1"/>
    </source>
</evidence>
<dbReference type="InterPro" id="IPR004919">
    <property type="entry name" value="GmrSD_N"/>
</dbReference>
<keyword evidence="4" id="KW-1185">Reference proteome</keyword>
<protein>
    <recommendedName>
        <fullName evidence="2">GmrSD restriction endonucleases N-terminal domain-containing protein</fullName>
    </recommendedName>
</protein>
<feature type="domain" description="GmrSD restriction endonucleases N-terminal" evidence="2">
    <location>
        <begin position="54"/>
        <end position="201"/>
    </location>
</feature>
<feature type="compositionally biased region" description="Acidic residues" evidence="1">
    <location>
        <begin position="1"/>
        <end position="27"/>
    </location>
</feature>
<dbReference type="OrthoDB" id="9798761at2"/>
<dbReference type="PANTHER" id="PTHR39639">
    <property type="entry name" value="CHROMOSOME 16, WHOLE GENOME SHOTGUN SEQUENCE"/>
    <property type="match status" value="1"/>
</dbReference>
<dbReference type="EMBL" id="CP002198">
    <property type="protein sequence ID" value="ADN12330.1"/>
    <property type="molecule type" value="Genomic_DNA"/>
</dbReference>
<gene>
    <name evidence="3" type="ordered locus">Cyan7822_0284</name>
</gene>
<dbReference type="eggNOG" id="COG1479">
    <property type="taxonomic scope" value="Bacteria"/>
</dbReference>
<reference evidence="4" key="1">
    <citation type="journal article" date="2011" name="MBio">
        <title>Novel metabolic attributes of the genus Cyanothece, comprising a group of unicellular nitrogen-fixing Cyanobacteria.</title>
        <authorList>
            <person name="Bandyopadhyay A."/>
            <person name="Elvitigala T."/>
            <person name="Welsh E."/>
            <person name="Stockel J."/>
            <person name="Liberton M."/>
            <person name="Min H."/>
            <person name="Sherman L.A."/>
            <person name="Pakrasi H.B."/>
        </authorList>
    </citation>
    <scope>NUCLEOTIDE SEQUENCE [LARGE SCALE GENOMIC DNA]</scope>
    <source>
        <strain evidence="4">PCC 7822</strain>
    </source>
</reference>
<proteinExistence type="predicted"/>
<evidence type="ECO:0000256" key="1">
    <source>
        <dbReference type="SAM" id="MobiDB-lite"/>
    </source>
</evidence>
<dbReference type="AlphaFoldDB" id="E0U551"/>
<evidence type="ECO:0000259" key="2">
    <source>
        <dbReference type="Pfam" id="PF03235"/>
    </source>
</evidence>
<dbReference type="Proteomes" id="UP000008206">
    <property type="component" value="Chromosome"/>
</dbReference>
<dbReference type="PANTHER" id="PTHR39639:SF1">
    <property type="entry name" value="DUF262 DOMAIN-CONTAINING PROTEIN"/>
    <property type="match status" value="1"/>
</dbReference>
<evidence type="ECO:0000313" key="4">
    <source>
        <dbReference type="Proteomes" id="UP000008206"/>
    </source>
</evidence>
<sequence length="408" mass="48322">MSQILELEDEREEWEEELGDDDEQDESDTSHFDIKQISKIVVYGTDWTTETILNQLTRENINLNPSFQRRDAWNIIRKSRFIESLILGLPVPQIVLVEREKGKYLVLDGKQRLLTILQFYNQSKSVNNNFKLKGLEFLSELNGLKWENFDPLHRDTLDALDNQTIRTTIIRNWQSEDFLYKVFLRLNVENTPLSPQELRQALNPGKFTDYIDDWSNKSQGLKYIFPKQPDFRMRDNQLLLKYVAFQYFLPAYRGSLKAFLDETCKKLNKAWEKDQDNIEKTLQQFEDAMMLTIKIFGQDNFGRIWLKNKEKYEKNRSYSLLEAILFYFSDPVIRERVNEVDPTKIEQAFKTLCSSSQDFINSLKSTTNTIAKTYTRLALWGKALREVLKIDFNIPELIDNRIFFSGFR</sequence>
<organism evidence="3 4">
    <name type="scientific">Gloeothece verrucosa (strain PCC 7822)</name>
    <name type="common">Cyanothece sp. (strain PCC 7822)</name>
    <dbReference type="NCBI Taxonomy" id="497965"/>
    <lineage>
        <taxon>Bacteria</taxon>
        <taxon>Bacillati</taxon>
        <taxon>Cyanobacteriota</taxon>
        <taxon>Cyanophyceae</taxon>
        <taxon>Oscillatoriophycideae</taxon>
        <taxon>Chroococcales</taxon>
        <taxon>Aphanothecaceae</taxon>
        <taxon>Gloeothece</taxon>
        <taxon>Gloeothece verrucosa</taxon>
    </lineage>
</organism>
<dbReference type="STRING" id="497965.Cyan7822_0284"/>
<dbReference type="RefSeq" id="WP_013320440.1">
    <property type="nucleotide sequence ID" value="NC_014501.1"/>
</dbReference>